<organism evidence="4 5">
    <name type="scientific">Acidihalobacter yilgarnensis</name>
    <dbReference type="NCBI Taxonomy" id="2819280"/>
    <lineage>
        <taxon>Bacteria</taxon>
        <taxon>Pseudomonadati</taxon>
        <taxon>Pseudomonadota</taxon>
        <taxon>Gammaproteobacteria</taxon>
        <taxon>Chromatiales</taxon>
        <taxon>Ectothiorhodospiraceae</taxon>
        <taxon>Acidihalobacter</taxon>
    </lineage>
</organism>
<dbReference type="SUPFAM" id="SSF56601">
    <property type="entry name" value="beta-lactamase/transpeptidase-like"/>
    <property type="match status" value="1"/>
</dbReference>
<dbReference type="PANTHER" id="PTHR30023">
    <property type="entry name" value="D-ALANYL-D-ALANINE CARBOXYPEPTIDASE"/>
    <property type="match status" value="1"/>
</dbReference>
<sequence length="523" mass="55392">MIHRRRPAVFPPLASTRRGGVLTGWLFALCFALSAAAAHATDKAVEAPPYSLPALNHLVASGARVSARVIDIESGRTLATLDPGQALIPASVTKLYTSAAALDRWGAAKRFTTRVTRLGSVKQGVLHGDLVFVGGGDPGLVNAQLWTLAQRVRESGIRVVDGRLLVDARRFGPVPCVTRDRCRAKRESEDAYNAPLSSAGVDFSNACLSVRPGAQAGAPARLAFEPFDLPMLAIRGRVETLPPGQPAHIRVVRRSEGAREVFEVSGGIPLGGKPRRFYRSIAHPDRFAGEVFRAFLEQAGVAVHGGVAVVRAGGKVMAGVPVAKVEGTPLGEQLRGMLVYSNNYMADTLALDWAAADGAPVPVNLPEAGRRLSAYARAVDVASLFAWARDGRPLLESGSGLTVGNRLSANDITALLAHEYHRYGDFPAFLAGLTVPDQTPVAMLKGGSTAWDTRIAAKTGSLNQPVSVFALAGYLRLAHGRWGAFAVLVNGGHRRPHVGLFDAIAAVRSDLEALLARDDAAHP</sequence>
<dbReference type="EMBL" id="CP017415">
    <property type="protein sequence ID" value="AOU98350.1"/>
    <property type="molecule type" value="Genomic_DNA"/>
</dbReference>
<keyword evidence="3" id="KW-0732">Signal</keyword>
<accession>A0A1D8IPB8</accession>
<comment type="similarity">
    <text evidence="1">Belongs to the peptidase S13 family.</text>
</comment>
<feature type="chain" id="PRO_5009108340" evidence="3">
    <location>
        <begin position="41"/>
        <end position="523"/>
    </location>
</feature>
<name>A0A1D8IPB8_9GAMM</name>
<dbReference type="NCBIfam" id="TIGR00666">
    <property type="entry name" value="PBP4"/>
    <property type="match status" value="1"/>
</dbReference>
<dbReference type="KEGG" id="aprs:BI364_10580"/>
<evidence type="ECO:0000256" key="3">
    <source>
        <dbReference type="SAM" id="SignalP"/>
    </source>
</evidence>
<dbReference type="PANTHER" id="PTHR30023:SF0">
    <property type="entry name" value="PENICILLIN-SENSITIVE CARBOXYPEPTIDASE A"/>
    <property type="match status" value="1"/>
</dbReference>
<keyword evidence="5" id="KW-1185">Reference proteome</keyword>
<dbReference type="GO" id="GO:0004185">
    <property type="term" value="F:serine-type carboxypeptidase activity"/>
    <property type="evidence" value="ECO:0007669"/>
    <property type="project" value="InterPro"/>
</dbReference>
<dbReference type="InterPro" id="IPR012338">
    <property type="entry name" value="Beta-lactam/transpept-like"/>
</dbReference>
<dbReference type="Proteomes" id="UP000095401">
    <property type="component" value="Chromosome"/>
</dbReference>
<dbReference type="InterPro" id="IPR000667">
    <property type="entry name" value="Peptidase_S13"/>
</dbReference>
<protein>
    <submittedName>
        <fullName evidence="4">D-alanyl-D-alanine carboxypeptidase/D-alanyl-D-alanine-endopeptidase</fullName>
    </submittedName>
</protein>
<evidence type="ECO:0000313" key="4">
    <source>
        <dbReference type="EMBL" id="AOU98350.1"/>
    </source>
</evidence>
<dbReference type="Gene3D" id="3.50.80.20">
    <property type="entry name" value="D-Ala-D-Ala carboxypeptidase C, peptidase S13"/>
    <property type="match status" value="1"/>
</dbReference>
<reference evidence="5" key="1">
    <citation type="submission" date="2016-09" db="EMBL/GenBank/DDBJ databases">
        <title>Acidihalobacter prosperus F5.</title>
        <authorList>
            <person name="Khaleque H.N."/>
            <person name="Ramsay J.P."/>
            <person name="Kaksonen A.H."/>
            <person name="Boxall N.J."/>
            <person name="Watkin E.L.J."/>
        </authorList>
    </citation>
    <scope>NUCLEOTIDE SEQUENCE [LARGE SCALE GENOMIC DNA]</scope>
    <source>
        <strain evidence="5">F5</strain>
    </source>
</reference>
<evidence type="ECO:0000256" key="2">
    <source>
        <dbReference type="ARBA" id="ARBA00022801"/>
    </source>
</evidence>
<keyword evidence="4" id="KW-0121">Carboxypeptidase</keyword>
<keyword evidence="4" id="KW-0645">Protease</keyword>
<evidence type="ECO:0000256" key="1">
    <source>
        <dbReference type="ARBA" id="ARBA00006096"/>
    </source>
</evidence>
<proteinExistence type="inferred from homology"/>
<dbReference type="Pfam" id="PF02113">
    <property type="entry name" value="Peptidase_S13"/>
    <property type="match status" value="1"/>
</dbReference>
<dbReference type="GO" id="GO:0000270">
    <property type="term" value="P:peptidoglycan metabolic process"/>
    <property type="evidence" value="ECO:0007669"/>
    <property type="project" value="TreeGrafter"/>
</dbReference>
<feature type="signal peptide" evidence="3">
    <location>
        <begin position="1"/>
        <end position="40"/>
    </location>
</feature>
<dbReference type="Gene3D" id="3.40.710.10">
    <property type="entry name" value="DD-peptidase/beta-lactamase superfamily"/>
    <property type="match status" value="2"/>
</dbReference>
<dbReference type="PRINTS" id="PR00922">
    <property type="entry name" value="DADACBPTASE3"/>
</dbReference>
<evidence type="ECO:0000313" key="5">
    <source>
        <dbReference type="Proteomes" id="UP000095401"/>
    </source>
</evidence>
<dbReference type="GO" id="GO:0006508">
    <property type="term" value="P:proteolysis"/>
    <property type="evidence" value="ECO:0007669"/>
    <property type="project" value="InterPro"/>
</dbReference>
<keyword evidence="2" id="KW-0378">Hydrolase</keyword>
<dbReference type="AlphaFoldDB" id="A0A1D8IPB8"/>
<gene>
    <name evidence="4" type="ORF">BI364_10580</name>
</gene>
<dbReference type="RefSeq" id="WP_070078711.1">
    <property type="nucleotide sequence ID" value="NZ_CP017415.1"/>
</dbReference>